<name>M1PQC3_9ZZZZ</name>
<sequence length="171" mass="20663">MKDIKKVMQNFLEDYKENPEGWTFWTDKSGEFYNIYILKEDEGYFIKMDSIYTQNPLGTGTKISIDEDQLEKDLPSFGFRRFTEDELENFMYAVSESEDEEKKKVTKKMINKKMKERPYSPDDINKKELVMVGPYNRGYPFKKSFDEHEKIDKELRKKLRKKFRSKYPMYG</sequence>
<protein>
    <submittedName>
        <fullName evidence="1">Uncharacterized protein</fullName>
    </submittedName>
</protein>
<proteinExistence type="predicted"/>
<reference evidence="1" key="1">
    <citation type="journal article" date="2013" name="Syst. Appl. Microbiol.">
        <title>New insights into the archaeal diversity of a hypersaline microbial mat obtained by a metagenomic approach.</title>
        <authorList>
            <person name="Lopez-Lopez A."/>
            <person name="Richter M."/>
            <person name="Pena A."/>
            <person name="Tamames J."/>
            <person name="Rossello-Mora R."/>
        </authorList>
    </citation>
    <scope>NUCLEOTIDE SEQUENCE</scope>
</reference>
<evidence type="ECO:0000313" key="1">
    <source>
        <dbReference type="EMBL" id="AGF93365.1"/>
    </source>
</evidence>
<dbReference type="EMBL" id="JX684089">
    <property type="protein sequence ID" value="AGF93365.1"/>
    <property type="molecule type" value="Genomic_DNA"/>
</dbReference>
<organism evidence="1">
    <name type="scientific">uncultured organism</name>
    <dbReference type="NCBI Taxonomy" id="155900"/>
    <lineage>
        <taxon>unclassified sequences</taxon>
        <taxon>environmental samples</taxon>
    </lineage>
</organism>
<gene>
    <name evidence="1" type="ORF">FLSS-23_0030</name>
</gene>
<accession>M1PQC3</accession>
<dbReference type="AlphaFoldDB" id="M1PQC3"/>